<proteinExistence type="predicted"/>
<keyword evidence="1" id="KW-1133">Transmembrane helix</keyword>
<dbReference type="EC" id="3.1.21.-" evidence="3"/>
<dbReference type="InterPro" id="IPR011990">
    <property type="entry name" value="TPR-like_helical_dom_sf"/>
</dbReference>
<feature type="domain" description="Restriction endonuclease type IV Mrr" evidence="2">
    <location>
        <begin position="436"/>
        <end position="554"/>
    </location>
</feature>
<evidence type="ECO:0000313" key="4">
    <source>
        <dbReference type="Proteomes" id="UP001175147"/>
    </source>
</evidence>
<keyword evidence="1" id="KW-0472">Membrane</keyword>
<evidence type="ECO:0000313" key="3">
    <source>
        <dbReference type="EMBL" id="MDO7021413.1"/>
    </source>
</evidence>
<name>A0ABT8YZU8_9SPIR</name>
<evidence type="ECO:0000256" key="1">
    <source>
        <dbReference type="SAM" id="Phobius"/>
    </source>
</evidence>
<comment type="caution">
    <text evidence="3">The sequence shown here is derived from an EMBL/GenBank/DDBJ whole genome shotgun (WGS) entry which is preliminary data.</text>
</comment>
<evidence type="ECO:0000259" key="2">
    <source>
        <dbReference type="Pfam" id="PF04471"/>
    </source>
</evidence>
<dbReference type="RefSeq" id="WP_304386002.1">
    <property type="nucleotide sequence ID" value="NZ_JAUPBL010000103.1"/>
</dbReference>
<gene>
    <name evidence="3" type="ORF">Q5M86_11580</name>
</gene>
<dbReference type="InterPro" id="IPR007560">
    <property type="entry name" value="Restrct_endonuc_IV_Mrr"/>
</dbReference>
<feature type="transmembrane region" description="Helical" evidence="1">
    <location>
        <begin position="6"/>
        <end position="25"/>
    </location>
</feature>
<keyword evidence="3" id="KW-0255">Endonuclease</keyword>
<dbReference type="EMBL" id="JAUPBM010000198">
    <property type="protein sequence ID" value="MDO7021413.1"/>
    <property type="molecule type" value="Genomic_DNA"/>
</dbReference>
<accession>A0ABT8YZU8</accession>
<keyword evidence="1" id="KW-0812">Transmembrane</keyword>
<reference evidence="3" key="1">
    <citation type="submission" date="2023-07" db="EMBL/GenBank/DDBJ databases">
        <title>Mucosal microbiota of week-old chicken and adult hens.</title>
        <authorList>
            <person name="Volf J."/>
            <person name="Karasova D."/>
            <person name="Crhanova M."/>
            <person name="Faldynova M."/>
            <person name="Prikrylova H."/>
            <person name="Zeman M."/>
            <person name="Babak V."/>
            <person name="Rajova J."/>
            <person name="Rychlik I."/>
        </authorList>
    </citation>
    <scope>NUCLEOTIDE SEQUENCE</scope>
    <source>
        <strain evidence="3">ET902</strain>
    </source>
</reference>
<keyword evidence="4" id="KW-1185">Reference proteome</keyword>
<keyword evidence="3" id="KW-0378">Hydrolase</keyword>
<dbReference type="GO" id="GO:0004519">
    <property type="term" value="F:endonuclease activity"/>
    <property type="evidence" value="ECO:0007669"/>
    <property type="project" value="UniProtKB-KW"/>
</dbReference>
<sequence length="560" mass="66200">MFNLYMYILIVPVSILIVIGIILFVRSISSANSYYKPKNIKKKMDELQRKIDANPKDYNSIYELAVLEEQYNFIENAVEKYQKLMDLKYFEGEEINIYKKLEGLYERIDKKEESIKCILKIAQLEPSNSYYSLKAAVILGKEGAYKLACEYFNRVLNNKSDFEIDELKTAAICYFMTQDYKKIITMLEELHKRLSRNISNIEEDYDDMTLVEKILISLYIATDEINTAKSFTESILSLRSINTNLKYKFYINRIYLYILYKSDNTDEFIDLYNKLSAQYKINEIKKDEIAIILDFAFYNYFIKDVNSAISYFEHIRLFNAPEFDMYDLDGIFKYLFEISKASQQLQKLRNNMQIEDDEKYKNENYEKYVDKQYIDIWENSVKLWESSFNNIDSILDFAQLEKTMDIEKILLECGINENNASSESVILKKVDKIYDITLASFKSICQDIIQKKLMYSAVQEYNDHLIDYDYGDEVNYLAFASNKNKKDLTLISFKRWKNTEVGELIIRDFILLINEAGAKNGILILPVELTSSARSYAMHNNKIKVYTRNQFNYMLRDSKF</sequence>
<dbReference type="Gene3D" id="1.25.40.10">
    <property type="entry name" value="Tetratricopeptide repeat domain"/>
    <property type="match status" value="1"/>
</dbReference>
<dbReference type="SUPFAM" id="SSF48452">
    <property type="entry name" value="TPR-like"/>
    <property type="match status" value="1"/>
</dbReference>
<protein>
    <submittedName>
        <fullName evidence="3">Restriction endonuclease</fullName>
        <ecNumber evidence="3">3.1.21.-</ecNumber>
    </submittedName>
</protein>
<dbReference type="GO" id="GO:0016787">
    <property type="term" value="F:hydrolase activity"/>
    <property type="evidence" value="ECO:0007669"/>
    <property type="project" value="UniProtKB-KW"/>
</dbReference>
<dbReference type="Pfam" id="PF04471">
    <property type="entry name" value="Mrr_cat"/>
    <property type="match status" value="1"/>
</dbReference>
<dbReference type="Proteomes" id="UP001175147">
    <property type="component" value="Unassembled WGS sequence"/>
</dbReference>
<keyword evidence="3" id="KW-0540">Nuclease</keyword>
<organism evidence="3 4">
    <name type="scientific">Brachyspira innocens</name>
    <dbReference type="NCBI Taxonomy" id="13264"/>
    <lineage>
        <taxon>Bacteria</taxon>
        <taxon>Pseudomonadati</taxon>
        <taxon>Spirochaetota</taxon>
        <taxon>Spirochaetia</taxon>
        <taxon>Brachyspirales</taxon>
        <taxon>Brachyspiraceae</taxon>
        <taxon>Brachyspira</taxon>
    </lineage>
</organism>